<dbReference type="Gene3D" id="3.90.550.10">
    <property type="entry name" value="Spore Coat Polysaccharide Biosynthesis Protein SpsA, Chain A"/>
    <property type="match status" value="1"/>
</dbReference>
<name>A0A0C3U5E5_GUITC</name>
<evidence type="ECO:0000313" key="1">
    <source>
        <dbReference type="EnsemblProtists" id="EKX51383"/>
    </source>
</evidence>
<dbReference type="Proteomes" id="UP000011087">
    <property type="component" value="Unassembled WGS sequence"/>
</dbReference>
<organism evidence="1 2">
    <name type="scientific">Guillardia theta (strain CCMP2712)</name>
    <name type="common">Cryptophyte</name>
    <dbReference type="NCBI Taxonomy" id="905079"/>
    <lineage>
        <taxon>Eukaryota</taxon>
        <taxon>Cryptophyceae</taxon>
        <taxon>Pyrenomonadales</taxon>
        <taxon>Geminigeraceae</taxon>
        <taxon>Guillardia</taxon>
    </lineage>
</organism>
<dbReference type="OMA" id="TDFAMAY"/>
<reference evidence="1" key="3">
    <citation type="submission" date="2015-06" db="UniProtKB">
        <authorList>
            <consortium name="EnsemblProtists"/>
        </authorList>
    </citation>
    <scope>IDENTIFICATION</scope>
</reference>
<sequence length="194" mass="22364">MDAWDQSGYTKLNIWKLTEFSKLVYVDADCLVMESIDDLFSRETRFAAAPDTFPPDRFNAGVLVVEPSLEVFEDMISRIGVMHSYDGGDTGFLNSYFHDWFTMGEASRLPFRYNALRTMYWLTQKKPGQPAGYSYWNAVGAVRCLHFCSFPKPWDQRLQAPKGELEQKWWVAFAECQLMLRIKGVSTPTLKKQG</sequence>
<evidence type="ECO:0000313" key="2">
    <source>
        <dbReference type="Proteomes" id="UP000011087"/>
    </source>
</evidence>
<dbReference type="InterPro" id="IPR029044">
    <property type="entry name" value="Nucleotide-diphossugar_trans"/>
</dbReference>
<dbReference type="GO" id="GO:0016757">
    <property type="term" value="F:glycosyltransferase activity"/>
    <property type="evidence" value="ECO:0007669"/>
    <property type="project" value="InterPro"/>
</dbReference>
<reference evidence="2" key="1">
    <citation type="journal article" date="2012" name="Nature">
        <title>Algal genomes reveal evolutionary mosaicism and the fate of nucleomorphs.</title>
        <authorList>
            <consortium name="DOE Joint Genome Institute"/>
            <person name="Curtis B.A."/>
            <person name="Tanifuji G."/>
            <person name="Burki F."/>
            <person name="Gruber A."/>
            <person name="Irimia M."/>
            <person name="Maruyama S."/>
            <person name="Arias M.C."/>
            <person name="Ball S.G."/>
            <person name="Gile G.H."/>
            <person name="Hirakawa Y."/>
            <person name="Hopkins J.F."/>
            <person name="Kuo A."/>
            <person name="Rensing S.A."/>
            <person name="Schmutz J."/>
            <person name="Symeonidi A."/>
            <person name="Elias M."/>
            <person name="Eveleigh R.J."/>
            <person name="Herman E.K."/>
            <person name="Klute M.J."/>
            <person name="Nakayama T."/>
            <person name="Obornik M."/>
            <person name="Reyes-Prieto A."/>
            <person name="Armbrust E.V."/>
            <person name="Aves S.J."/>
            <person name="Beiko R.G."/>
            <person name="Coutinho P."/>
            <person name="Dacks J.B."/>
            <person name="Durnford D.G."/>
            <person name="Fast N.M."/>
            <person name="Green B.R."/>
            <person name="Grisdale C.J."/>
            <person name="Hempel F."/>
            <person name="Henrissat B."/>
            <person name="Hoppner M.P."/>
            <person name="Ishida K."/>
            <person name="Kim E."/>
            <person name="Koreny L."/>
            <person name="Kroth P.G."/>
            <person name="Liu Y."/>
            <person name="Malik S.B."/>
            <person name="Maier U.G."/>
            <person name="McRose D."/>
            <person name="Mock T."/>
            <person name="Neilson J.A."/>
            <person name="Onodera N.T."/>
            <person name="Poole A.M."/>
            <person name="Pritham E.J."/>
            <person name="Richards T.A."/>
            <person name="Rocap G."/>
            <person name="Roy S.W."/>
            <person name="Sarai C."/>
            <person name="Schaack S."/>
            <person name="Shirato S."/>
            <person name="Slamovits C.H."/>
            <person name="Spencer D.F."/>
            <person name="Suzuki S."/>
            <person name="Worden A.Z."/>
            <person name="Zauner S."/>
            <person name="Barry K."/>
            <person name="Bell C."/>
            <person name="Bharti A.K."/>
            <person name="Crow J.A."/>
            <person name="Grimwood J."/>
            <person name="Kramer R."/>
            <person name="Lindquist E."/>
            <person name="Lucas S."/>
            <person name="Salamov A."/>
            <person name="McFadden G.I."/>
            <person name="Lane C.E."/>
            <person name="Keeling P.J."/>
            <person name="Gray M.W."/>
            <person name="Grigoriev I.V."/>
            <person name="Archibald J.M."/>
        </authorList>
    </citation>
    <scope>NUCLEOTIDE SEQUENCE</scope>
    <source>
        <strain evidence="2">CCMP2712</strain>
    </source>
</reference>
<accession>A0A0C3U5E5</accession>
<protein>
    <submittedName>
        <fullName evidence="1">Uncharacterized protein</fullName>
    </submittedName>
</protein>
<reference evidence="2" key="2">
    <citation type="submission" date="2012-11" db="EMBL/GenBank/DDBJ databases">
        <authorList>
            <person name="Kuo A."/>
            <person name="Curtis B.A."/>
            <person name="Tanifuji G."/>
            <person name="Burki F."/>
            <person name="Gruber A."/>
            <person name="Irimia M."/>
            <person name="Maruyama S."/>
            <person name="Arias M.C."/>
            <person name="Ball S.G."/>
            <person name="Gile G.H."/>
            <person name="Hirakawa Y."/>
            <person name="Hopkins J.F."/>
            <person name="Rensing S.A."/>
            <person name="Schmutz J."/>
            <person name="Symeonidi A."/>
            <person name="Elias M."/>
            <person name="Eveleigh R.J."/>
            <person name="Herman E.K."/>
            <person name="Klute M.J."/>
            <person name="Nakayama T."/>
            <person name="Obornik M."/>
            <person name="Reyes-Prieto A."/>
            <person name="Armbrust E.V."/>
            <person name="Aves S.J."/>
            <person name="Beiko R.G."/>
            <person name="Coutinho P."/>
            <person name="Dacks J.B."/>
            <person name="Durnford D.G."/>
            <person name="Fast N.M."/>
            <person name="Green B.R."/>
            <person name="Grisdale C."/>
            <person name="Hempe F."/>
            <person name="Henrissat B."/>
            <person name="Hoppner M.P."/>
            <person name="Ishida K.-I."/>
            <person name="Kim E."/>
            <person name="Koreny L."/>
            <person name="Kroth P.G."/>
            <person name="Liu Y."/>
            <person name="Malik S.-B."/>
            <person name="Maier U.G."/>
            <person name="McRose D."/>
            <person name="Mock T."/>
            <person name="Neilson J.A."/>
            <person name="Onodera N.T."/>
            <person name="Poole A.M."/>
            <person name="Pritham E.J."/>
            <person name="Richards T.A."/>
            <person name="Rocap G."/>
            <person name="Roy S.W."/>
            <person name="Sarai C."/>
            <person name="Schaack S."/>
            <person name="Shirato S."/>
            <person name="Slamovits C.H."/>
            <person name="Spencer D.F."/>
            <person name="Suzuki S."/>
            <person name="Worden A.Z."/>
            <person name="Zauner S."/>
            <person name="Barry K."/>
            <person name="Bell C."/>
            <person name="Bharti A.K."/>
            <person name="Crow J.A."/>
            <person name="Grimwood J."/>
            <person name="Kramer R."/>
            <person name="Lindquist E."/>
            <person name="Lucas S."/>
            <person name="Salamov A."/>
            <person name="McFadden G.I."/>
            <person name="Lane C.E."/>
            <person name="Keeling P.J."/>
            <person name="Gray M.W."/>
            <person name="Grigoriev I.V."/>
            <person name="Archibald J.M."/>
        </authorList>
    </citation>
    <scope>NUCLEOTIDE SEQUENCE</scope>
    <source>
        <strain evidence="2">CCMP2712</strain>
    </source>
</reference>
<dbReference type="EnsemblProtists" id="EKX51383">
    <property type="protein sequence ID" value="EKX51383"/>
    <property type="gene ID" value="GUITHDRAFT_65972"/>
</dbReference>
<dbReference type="PANTHER" id="PTHR11183">
    <property type="entry name" value="GLYCOGENIN SUBFAMILY MEMBER"/>
    <property type="match status" value="1"/>
</dbReference>
<keyword evidence="2" id="KW-1185">Reference proteome</keyword>
<dbReference type="InterPro" id="IPR002495">
    <property type="entry name" value="Glyco_trans_8"/>
</dbReference>
<proteinExistence type="predicted"/>
<dbReference type="Pfam" id="PF01501">
    <property type="entry name" value="Glyco_transf_8"/>
    <property type="match status" value="1"/>
</dbReference>
<dbReference type="InterPro" id="IPR050587">
    <property type="entry name" value="GNT1/Glycosyltrans_8"/>
</dbReference>
<dbReference type="AlphaFoldDB" id="A0A0C3U5E5"/>
<dbReference type="SUPFAM" id="SSF53448">
    <property type="entry name" value="Nucleotide-diphospho-sugar transferases"/>
    <property type="match status" value="1"/>
</dbReference>